<keyword evidence="11" id="KW-1185">Reference proteome</keyword>
<feature type="compositionally biased region" description="Polar residues" evidence="9">
    <location>
        <begin position="540"/>
        <end position="549"/>
    </location>
</feature>
<comment type="similarity">
    <text evidence="2">Belongs to the COG8 family.</text>
</comment>
<organism evidence="10 11">
    <name type="scientific">Coccomyxa subellipsoidea</name>
    <dbReference type="NCBI Taxonomy" id="248742"/>
    <lineage>
        <taxon>Eukaryota</taxon>
        <taxon>Viridiplantae</taxon>
        <taxon>Chlorophyta</taxon>
        <taxon>core chlorophytes</taxon>
        <taxon>Trebouxiophyceae</taxon>
        <taxon>Trebouxiophyceae incertae sedis</taxon>
        <taxon>Coccomyxaceae</taxon>
        <taxon>Coccomyxa</taxon>
    </lineage>
</organism>
<keyword evidence="6" id="KW-0333">Golgi apparatus</keyword>
<comment type="subcellular location">
    <subcellularLocation>
        <location evidence="1">Golgi apparatus membrane</location>
        <topology evidence="1">Peripheral membrane protein</topology>
    </subcellularLocation>
</comment>
<keyword evidence="4" id="KW-0813">Transport</keyword>
<evidence type="ECO:0000256" key="4">
    <source>
        <dbReference type="ARBA" id="ARBA00022448"/>
    </source>
</evidence>
<evidence type="ECO:0000256" key="8">
    <source>
        <dbReference type="ARBA" id="ARBA00031347"/>
    </source>
</evidence>
<keyword evidence="5" id="KW-0653">Protein transport</keyword>
<evidence type="ECO:0000256" key="7">
    <source>
        <dbReference type="ARBA" id="ARBA00023136"/>
    </source>
</evidence>
<comment type="caution">
    <text evidence="10">The sequence shown here is derived from an EMBL/GenBank/DDBJ whole genome shotgun (WGS) entry which is preliminary data.</text>
</comment>
<dbReference type="SUPFAM" id="SSF74788">
    <property type="entry name" value="Cullin repeat-like"/>
    <property type="match status" value="1"/>
</dbReference>
<evidence type="ECO:0000313" key="10">
    <source>
        <dbReference type="EMBL" id="KAK9918366.1"/>
    </source>
</evidence>
<evidence type="ECO:0000256" key="2">
    <source>
        <dbReference type="ARBA" id="ARBA00006419"/>
    </source>
</evidence>
<sequence length="549" mass="59518">MSPRARRGSYTNAAQSHAIGAEREQAEAYFSDLLSYSLERLSKEPELLKADQDQLRRQAQEATKTHYRAFIAAAEGLETTRAELESVSCHLDALAVDLPALTSACDTFTQSAAQFASKRAENKQLLKQHPVLLELLEVPQLMDACVRNGSYDDALDLRAFVAKMALLHADLKIVQQLVAEVEAASEAMLAGLMGKLHGPIQLPECLRIVGCLRRLAPFPEAELRRRFLQCREEWLAELVRELDDSNVYEYVKRLTDVHRLQLFDVVMQFRAIFSDDSSPQEAAAAAGAAPGTGDGGDAGAVYSWAQHRLVFYLETLAAVLPRIGEGGSLASVLEHCMYCGMSLGRVGLDFRGLLVPLFEAQVLRLYANSVKAATDMFVMLLDVHKWVAMPAVAARARQAGSTADPSTPKREDNAGPPYALLEHAPLAVLTNGLLAAFNELRHCAPLSLCTSVSAILQEALEGAVRVMAHYRATQALEDSHSQHFEAACVAMTGSVVPYIAGCFARIYPGQGKLIDVREAIAPLTAPLPAPPEEGTPQPASSDTSALTSA</sequence>
<feature type="region of interest" description="Disordered" evidence="9">
    <location>
        <begin position="524"/>
        <end position="549"/>
    </location>
</feature>
<dbReference type="InterPro" id="IPR016159">
    <property type="entry name" value="Cullin_repeat-like_dom_sf"/>
</dbReference>
<reference evidence="10 11" key="1">
    <citation type="journal article" date="2024" name="Nat. Commun.">
        <title>Phylogenomics reveals the evolutionary origins of lichenization in chlorophyte algae.</title>
        <authorList>
            <person name="Puginier C."/>
            <person name="Libourel C."/>
            <person name="Otte J."/>
            <person name="Skaloud P."/>
            <person name="Haon M."/>
            <person name="Grisel S."/>
            <person name="Petersen M."/>
            <person name="Berrin J.G."/>
            <person name="Delaux P.M."/>
            <person name="Dal Grande F."/>
            <person name="Keller J."/>
        </authorList>
    </citation>
    <scope>NUCLEOTIDE SEQUENCE [LARGE SCALE GENOMIC DNA]</scope>
    <source>
        <strain evidence="10 11">SAG 216-7</strain>
    </source>
</reference>
<evidence type="ECO:0000256" key="5">
    <source>
        <dbReference type="ARBA" id="ARBA00022927"/>
    </source>
</evidence>
<evidence type="ECO:0000256" key="9">
    <source>
        <dbReference type="SAM" id="MobiDB-lite"/>
    </source>
</evidence>
<evidence type="ECO:0000313" key="11">
    <source>
        <dbReference type="Proteomes" id="UP001491310"/>
    </source>
</evidence>
<dbReference type="InterPro" id="IPR007255">
    <property type="entry name" value="COG8"/>
</dbReference>
<keyword evidence="7" id="KW-0472">Membrane</keyword>
<protein>
    <recommendedName>
        <fullName evidence="3">Conserved oligomeric Golgi complex subunit 8</fullName>
    </recommendedName>
    <alternativeName>
        <fullName evidence="8">Component of oligomeric Golgi complex 8</fullName>
    </alternativeName>
</protein>
<evidence type="ECO:0000256" key="6">
    <source>
        <dbReference type="ARBA" id="ARBA00023034"/>
    </source>
</evidence>
<evidence type="ECO:0000256" key="3">
    <source>
        <dbReference type="ARBA" id="ARBA00020983"/>
    </source>
</evidence>
<dbReference type="PANTHER" id="PTHR21311">
    <property type="entry name" value="CONSERVED OLIGOMERIC GOLGI COMPLEX COMPONENT 8"/>
    <property type="match status" value="1"/>
</dbReference>
<name>A0ABR2Z3S4_9CHLO</name>
<dbReference type="Pfam" id="PF04124">
    <property type="entry name" value="Dor1"/>
    <property type="match status" value="1"/>
</dbReference>
<dbReference type="PANTHER" id="PTHR21311:SF0">
    <property type="entry name" value="CONSERVED OLIGOMERIC GOLGI COMPLEX SUBUNIT 8"/>
    <property type="match status" value="1"/>
</dbReference>
<proteinExistence type="inferred from homology"/>
<dbReference type="Proteomes" id="UP001491310">
    <property type="component" value="Unassembled WGS sequence"/>
</dbReference>
<gene>
    <name evidence="10" type="ORF">WJX75_003530</name>
</gene>
<dbReference type="EMBL" id="JALJOT010000001">
    <property type="protein sequence ID" value="KAK9918366.1"/>
    <property type="molecule type" value="Genomic_DNA"/>
</dbReference>
<accession>A0ABR2Z3S4</accession>
<evidence type="ECO:0000256" key="1">
    <source>
        <dbReference type="ARBA" id="ARBA00004395"/>
    </source>
</evidence>